<evidence type="ECO:0000256" key="1">
    <source>
        <dbReference type="ARBA" id="ARBA00005817"/>
    </source>
</evidence>
<evidence type="ECO:0000313" key="6">
    <source>
        <dbReference type="Proteomes" id="UP000001903"/>
    </source>
</evidence>
<evidence type="ECO:0000259" key="4">
    <source>
        <dbReference type="Pfam" id="PF01012"/>
    </source>
</evidence>
<geneLocation type="plasmid" evidence="5 6">
    <name>pHTUR01</name>
</geneLocation>
<dbReference type="EMBL" id="CP001861">
    <property type="protein sequence ID" value="ADB62718.1"/>
    <property type="molecule type" value="Genomic_DNA"/>
</dbReference>
<dbReference type="AlphaFoldDB" id="D2S021"/>
<protein>
    <submittedName>
        <fullName evidence="5">Electron transfer flavoprotein alpha subunit</fullName>
    </submittedName>
</protein>
<dbReference type="HOGENOM" id="CLU_759930_0_0_2"/>
<dbReference type="InterPro" id="IPR029035">
    <property type="entry name" value="DHS-like_NAD/FAD-binding_dom"/>
</dbReference>
<dbReference type="Pfam" id="PF00766">
    <property type="entry name" value="ETF_alpha"/>
    <property type="match status" value="1"/>
</dbReference>
<feature type="region of interest" description="Disordered" evidence="2">
    <location>
        <begin position="91"/>
        <end position="126"/>
    </location>
</feature>
<reference evidence="5 6" key="1">
    <citation type="journal article" date="2010" name="Stand. Genomic Sci.">
        <title>Complete genome sequence of Haloterrigena turkmenica type strain (4k).</title>
        <authorList>
            <person name="Saunders E."/>
            <person name="Tindall B.J."/>
            <person name="Fahnrich R."/>
            <person name="Lapidus A."/>
            <person name="Copeland A."/>
            <person name="Del Rio T.G."/>
            <person name="Lucas S."/>
            <person name="Chen F."/>
            <person name="Tice H."/>
            <person name="Cheng J.F."/>
            <person name="Han C."/>
            <person name="Detter J.C."/>
            <person name="Bruce D."/>
            <person name="Goodwin L."/>
            <person name="Chain P."/>
            <person name="Pitluck S."/>
            <person name="Pati A."/>
            <person name="Ivanova N."/>
            <person name="Mavromatis K."/>
            <person name="Chen A."/>
            <person name="Palaniappan K."/>
            <person name="Land M."/>
            <person name="Hauser L."/>
            <person name="Chang Y.J."/>
            <person name="Jeffries C.D."/>
            <person name="Brettin T."/>
            <person name="Rohde M."/>
            <person name="Goker M."/>
            <person name="Bristow J."/>
            <person name="Eisen J.A."/>
            <person name="Markowitz V."/>
            <person name="Hugenholtz P."/>
            <person name="Klenk H.P."/>
            <person name="Kyrpides N.C."/>
        </authorList>
    </citation>
    <scope>NUCLEOTIDE SEQUENCE [LARGE SCALE GENOMIC DNA]</scope>
    <source>
        <strain evidence="6">ATCC 51198 / DSM 5511 / JCM 9101 / NCIMB 13204 / VKM B-1734 / 4k</strain>
    </source>
</reference>
<dbReference type="GO" id="GO:0009055">
    <property type="term" value="F:electron transfer activity"/>
    <property type="evidence" value="ECO:0007669"/>
    <property type="project" value="InterPro"/>
</dbReference>
<name>D2S021_HALTV</name>
<dbReference type="InterPro" id="IPR014729">
    <property type="entry name" value="Rossmann-like_a/b/a_fold"/>
</dbReference>
<dbReference type="OrthoDB" id="307696at2157"/>
<dbReference type="Gene3D" id="3.40.50.1220">
    <property type="entry name" value="TPP-binding domain"/>
    <property type="match status" value="1"/>
</dbReference>
<evidence type="ECO:0000313" key="5">
    <source>
        <dbReference type="EMBL" id="ADB62718.1"/>
    </source>
</evidence>
<evidence type="ECO:0000259" key="3">
    <source>
        <dbReference type="Pfam" id="PF00766"/>
    </source>
</evidence>
<organism evidence="5 6">
    <name type="scientific">Haloterrigena turkmenica (strain ATCC 51198 / DSM 5511 / JCM 9101 / NCIMB 13204 / VKM B-1734 / 4k)</name>
    <name type="common">Halococcus turkmenicus</name>
    <dbReference type="NCBI Taxonomy" id="543526"/>
    <lineage>
        <taxon>Archaea</taxon>
        <taxon>Methanobacteriati</taxon>
        <taxon>Methanobacteriota</taxon>
        <taxon>Stenosarchaea group</taxon>
        <taxon>Halobacteria</taxon>
        <taxon>Halobacteriales</taxon>
        <taxon>Natrialbaceae</taxon>
        <taxon>Haloterrigena</taxon>
    </lineage>
</organism>
<proteinExistence type="inferred from homology"/>
<dbReference type="GO" id="GO:0033539">
    <property type="term" value="P:fatty acid beta-oxidation using acyl-CoA dehydrogenase"/>
    <property type="evidence" value="ECO:0007669"/>
    <property type="project" value="TreeGrafter"/>
</dbReference>
<gene>
    <name evidence="5" type="ordered locus">Htur_3859</name>
</gene>
<sequence length="364" mass="38092">MTGPIWAVPGSSDDPTVAEANRLADRLEAEGATEERPRVVGIAFDGLVETDAPAIGRADEVVRLVREGGAFRSGSAGVDARADALRSLSRAAGNGDGDASGDGEQSDVSTGGRERPTAVLFPSTPDGDELAAVTARRLRGGCVTDCLLRVREGELRAGRTAYEGRAYAEISFERGPPVVSLNADVLESPPDSGPDEAPPERTHRVDLEGDEAIRRVDTLEVPERDLTRAPRIVAGGYGLGGPEGFDAIEKLADSLGASVGASRPPADEGWVPYDRQIGVTGKEIDVDLYVPCAISGDSYHMRSVNADHLVPINVDPDAPIFNVADLGIVGDVFEYGPVIAEAIRAASDDAGTDTDVAGPEEVTR</sequence>
<dbReference type="Gene3D" id="3.40.50.620">
    <property type="entry name" value="HUPs"/>
    <property type="match status" value="1"/>
</dbReference>
<dbReference type="PANTHER" id="PTHR43153:SF1">
    <property type="entry name" value="ELECTRON TRANSFER FLAVOPROTEIN SUBUNIT ALPHA, MITOCHONDRIAL"/>
    <property type="match status" value="1"/>
</dbReference>
<dbReference type="InterPro" id="IPR014731">
    <property type="entry name" value="ETF_asu_C"/>
</dbReference>
<dbReference type="KEGG" id="htu:Htur_3859"/>
<dbReference type="Pfam" id="PF01012">
    <property type="entry name" value="ETF"/>
    <property type="match status" value="1"/>
</dbReference>
<dbReference type="InterPro" id="IPR014730">
    <property type="entry name" value="ETF_a/b_N"/>
</dbReference>
<dbReference type="SUPFAM" id="SSF52402">
    <property type="entry name" value="Adenine nucleotide alpha hydrolases-like"/>
    <property type="match status" value="1"/>
</dbReference>
<keyword evidence="5" id="KW-0614">Plasmid</keyword>
<dbReference type="PANTHER" id="PTHR43153">
    <property type="entry name" value="ELECTRON TRANSFER FLAVOPROTEIN ALPHA"/>
    <property type="match status" value="1"/>
</dbReference>
<dbReference type="InterPro" id="IPR001308">
    <property type="entry name" value="ETF_a/FixB"/>
</dbReference>
<dbReference type="GeneID" id="8744487"/>
<feature type="domain" description="Electron transfer flavoprotein alpha/beta-subunit N-terminal" evidence="4">
    <location>
        <begin position="114"/>
        <end position="199"/>
    </location>
</feature>
<keyword evidence="6" id="KW-1185">Reference proteome</keyword>
<dbReference type="RefSeq" id="WP_012944962.1">
    <property type="nucleotide sequence ID" value="NC_013744.1"/>
</dbReference>
<dbReference type="Proteomes" id="UP000001903">
    <property type="component" value="Plasmid pHTUR01"/>
</dbReference>
<evidence type="ECO:0000256" key="2">
    <source>
        <dbReference type="SAM" id="MobiDB-lite"/>
    </source>
</evidence>
<dbReference type="GO" id="GO:0050660">
    <property type="term" value="F:flavin adenine dinucleotide binding"/>
    <property type="evidence" value="ECO:0007669"/>
    <property type="project" value="InterPro"/>
</dbReference>
<feature type="domain" description="Electron transfer flavoprotein alpha subunit C-terminal" evidence="3">
    <location>
        <begin position="225"/>
        <end position="304"/>
    </location>
</feature>
<accession>D2S021</accession>
<comment type="similarity">
    <text evidence="1">Belongs to the ETF alpha-subunit/FixB family.</text>
</comment>
<dbReference type="SUPFAM" id="SSF52467">
    <property type="entry name" value="DHS-like NAD/FAD-binding domain"/>
    <property type="match status" value="1"/>
</dbReference>